<comment type="caution">
    <text evidence="2">The sequence shown here is derived from an EMBL/GenBank/DDBJ whole genome shotgun (WGS) entry which is preliminary data.</text>
</comment>
<evidence type="ECO:0000313" key="2">
    <source>
        <dbReference type="EMBL" id="RXZ42189.1"/>
    </source>
</evidence>
<keyword evidence="1" id="KW-1133">Transmembrane helix</keyword>
<reference evidence="2 3" key="1">
    <citation type="submission" date="2018-10" db="EMBL/GenBank/DDBJ databases">
        <title>Draft genome of Fastidiocella sp. strain 375T, a bacterium isolated from a karstic cave dripping water.</title>
        <authorList>
            <person name="Coelho C."/>
            <person name="Verissimo A."/>
            <person name="Tiago I."/>
        </authorList>
    </citation>
    <scope>NUCLEOTIDE SEQUENCE [LARGE SCALE GENOMIC DNA]</scope>
    <source>
        <strain evidence="2 3">CAVE-375</strain>
    </source>
</reference>
<name>A0ABY0FCX3_9NEIS</name>
<evidence type="ECO:0000256" key="1">
    <source>
        <dbReference type="SAM" id="Phobius"/>
    </source>
</evidence>
<keyword evidence="3" id="KW-1185">Reference proteome</keyword>
<protein>
    <submittedName>
        <fullName evidence="2">Uncharacterized protein</fullName>
    </submittedName>
</protein>
<accession>A0ABY0FCX3</accession>
<dbReference type="RefSeq" id="WP_129213801.1">
    <property type="nucleotide sequence ID" value="NZ_REGR01000015.1"/>
</dbReference>
<dbReference type="EMBL" id="REGR01000015">
    <property type="protein sequence ID" value="RXZ42189.1"/>
    <property type="molecule type" value="Genomic_DNA"/>
</dbReference>
<gene>
    <name evidence="2" type="ORF">EBB06_14180</name>
</gene>
<evidence type="ECO:0000313" key="3">
    <source>
        <dbReference type="Proteomes" id="UP000290682"/>
    </source>
</evidence>
<keyword evidence="1" id="KW-0812">Transmembrane</keyword>
<keyword evidence="1" id="KW-0472">Membrane</keyword>
<organism evidence="2 3">
    <name type="scientific">Crenobacter cavernae</name>
    <dbReference type="NCBI Taxonomy" id="2290923"/>
    <lineage>
        <taxon>Bacteria</taxon>
        <taxon>Pseudomonadati</taxon>
        <taxon>Pseudomonadota</taxon>
        <taxon>Betaproteobacteria</taxon>
        <taxon>Neisseriales</taxon>
        <taxon>Neisseriaceae</taxon>
        <taxon>Crenobacter</taxon>
    </lineage>
</organism>
<dbReference type="Proteomes" id="UP000290682">
    <property type="component" value="Unassembled WGS sequence"/>
</dbReference>
<feature type="transmembrane region" description="Helical" evidence="1">
    <location>
        <begin position="12"/>
        <end position="30"/>
    </location>
</feature>
<sequence length="73" mass="8448">MRRPTRTGLPLWLEITLVLTLKAALLWWAWSLWFSQPVARHMTVPEAAVTQKLLGQPIQNESQLPENNDATRR</sequence>
<proteinExistence type="predicted"/>